<evidence type="ECO:0000313" key="2">
    <source>
        <dbReference type="EMBL" id="CAG2215297.1"/>
    </source>
</evidence>
<evidence type="ECO:0000313" key="3">
    <source>
        <dbReference type="Proteomes" id="UP000683360"/>
    </source>
</evidence>
<dbReference type="OrthoDB" id="10353807at2759"/>
<name>A0A8S3S4B6_MYTED</name>
<feature type="transmembrane region" description="Helical" evidence="1">
    <location>
        <begin position="233"/>
        <end position="254"/>
    </location>
</feature>
<keyword evidence="1" id="KW-1133">Transmembrane helix</keyword>
<evidence type="ECO:0000256" key="1">
    <source>
        <dbReference type="SAM" id="Phobius"/>
    </source>
</evidence>
<comment type="caution">
    <text evidence="2">The sequence shown here is derived from an EMBL/GenBank/DDBJ whole genome shotgun (WGS) entry which is preliminary data.</text>
</comment>
<keyword evidence="1" id="KW-0472">Membrane</keyword>
<keyword evidence="1" id="KW-0812">Transmembrane</keyword>
<reference evidence="2" key="1">
    <citation type="submission" date="2021-03" db="EMBL/GenBank/DDBJ databases">
        <authorList>
            <person name="Bekaert M."/>
        </authorList>
    </citation>
    <scope>NUCLEOTIDE SEQUENCE</scope>
</reference>
<protein>
    <submittedName>
        <fullName evidence="2">Uncharacterized protein</fullName>
    </submittedName>
</protein>
<dbReference type="Proteomes" id="UP000683360">
    <property type="component" value="Unassembled WGS sequence"/>
</dbReference>
<gene>
    <name evidence="2" type="ORF">MEDL_29072</name>
</gene>
<proteinExistence type="predicted"/>
<dbReference type="AlphaFoldDB" id="A0A8S3S4B6"/>
<feature type="transmembrane region" description="Helical" evidence="1">
    <location>
        <begin position="208"/>
        <end position="227"/>
    </location>
</feature>
<accession>A0A8S3S4B6</accession>
<organism evidence="2 3">
    <name type="scientific">Mytilus edulis</name>
    <name type="common">Blue mussel</name>
    <dbReference type="NCBI Taxonomy" id="6550"/>
    <lineage>
        <taxon>Eukaryota</taxon>
        <taxon>Metazoa</taxon>
        <taxon>Spiralia</taxon>
        <taxon>Lophotrochozoa</taxon>
        <taxon>Mollusca</taxon>
        <taxon>Bivalvia</taxon>
        <taxon>Autobranchia</taxon>
        <taxon>Pteriomorphia</taxon>
        <taxon>Mytilida</taxon>
        <taxon>Mytiloidea</taxon>
        <taxon>Mytilidae</taxon>
        <taxon>Mytilinae</taxon>
        <taxon>Mytilus</taxon>
    </lineage>
</organism>
<dbReference type="EMBL" id="CAJPWZ010001439">
    <property type="protein sequence ID" value="CAG2215297.1"/>
    <property type="molecule type" value="Genomic_DNA"/>
</dbReference>
<keyword evidence="3" id="KW-1185">Reference proteome</keyword>
<sequence length="294" mass="33680">MMSTKKQKFAPVMGHIDKLDTIIIHHKRRHQDTTSVTYTVIPDQEDGKDIISVSCADDANVAKEETNNTPKQGDVSIFLRDEHDILLLDVKLTKLRCNRRIMKIDSPNGIQLGYVKKGRFSAYEICDANHQSMFNIDMQSKNHEYMSEVKNTKNGNKIAVIKQRQIDSDMLSFQINYKSALTTLQKVLIMVAGISEIQEQQENHLCSFARCLLIPKYFIVSIIYFMIGLFSIVLYIFVLIDALFLLAFIIMAYLKGKGRKIDEAVEKWGSCIGNMSTIPCTIYRNLNEFFDICL</sequence>